<dbReference type="Proteomes" id="UP000003835">
    <property type="component" value="Unassembled WGS sequence"/>
</dbReference>
<dbReference type="PANTHER" id="PTHR12697:SF5">
    <property type="entry name" value="DEOXYHYPUSINE HYDROXYLASE"/>
    <property type="match status" value="1"/>
</dbReference>
<dbReference type="SMART" id="SM00567">
    <property type="entry name" value="EZ_HEAT"/>
    <property type="match status" value="6"/>
</dbReference>
<dbReference type="InterPro" id="IPR011989">
    <property type="entry name" value="ARM-like"/>
</dbReference>
<keyword evidence="3" id="KW-0456">Lyase</keyword>
<evidence type="ECO:0000313" key="3">
    <source>
        <dbReference type="EMBL" id="EDX71215.1"/>
    </source>
</evidence>
<protein>
    <submittedName>
        <fullName evidence="3">PBS lyase HEAT-like repeat domain protein</fullName>
    </submittedName>
</protein>
<dbReference type="PANTHER" id="PTHR12697">
    <property type="entry name" value="PBS LYASE HEAT-LIKE PROTEIN"/>
    <property type="match status" value="1"/>
</dbReference>
<sequence length="398" mass="43793">MDKLLKQATVATEQRDWLSVTQCLQQLPLDECSRNHANPEAKELPLGLAMALTVLEQGDFQARWDIAKVLPQWGERIVTPLIEILEDEEADLEQRWFAGRILGGFNTPEVIRTLVKLLDHSEDEELSAIASSALAAIGHAAVEALTDLLVQPESRLFATRALAQMHCAEVINPLLSVVHDPDVQVRVTAIAALSRFHDDRIVSVFLVALNDYAASVRKEAVIGLGLSASSQTDLDTLIYLQPLLYDLNLDVCQQAAIAIGRIGTDQAAEALFPVLRSPLTPVPLQLTVIQVLARIETATTLEYLHQALSTIAEDSILEIVRVFGRIETPNLKYQAAKILLDFFKSGHPSVETTAIKQALAYSWGQLGIRDAMETLGQLQNDPQMSVRLHANAAIQQLQ</sequence>
<keyword evidence="1" id="KW-0042">Antenna complex</keyword>
<dbReference type="InterPro" id="IPR016024">
    <property type="entry name" value="ARM-type_fold"/>
</dbReference>
<dbReference type="Gene3D" id="1.25.10.10">
    <property type="entry name" value="Leucine-rich Repeat Variant"/>
    <property type="match status" value="3"/>
</dbReference>
<proteinExistence type="predicted"/>
<keyword evidence="2" id="KW-0605">Phycobilisome</keyword>
<keyword evidence="4" id="KW-1185">Reference proteome</keyword>
<dbReference type="AlphaFoldDB" id="B4W3K7"/>
<dbReference type="SUPFAM" id="SSF48371">
    <property type="entry name" value="ARM repeat"/>
    <property type="match status" value="1"/>
</dbReference>
<evidence type="ECO:0000256" key="2">
    <source>
        <dbReference type="ARBA" id="ARBA00022738"/>
    </source>
</evidence>
<dbReference type="EMBL" id="DS989875">
    <property type="protein sequence ID" value="EDX71215.1"/>
    <property type="molecule type" value="Genomic_DNA"/>
</dbReference>
<gene>
    <name evidence="3" type="ORF">MC7420_2776</name>
</gene>
<dbReference type="GO" id="GO:0016491">
    <property type="term" value="F:oxidoreductase activity"/>
    <property type="evidence" value="ECO:0007669"/>
    <property type="project" value="TreeGrafter"/>
</dbReference>
<dbReference type="eggNOG" id="COG1413">
    <property type="taxonomic scope" value="Bacteria"/>
</dbReference>
<evidence type="ECO:0000313" key="4">
    <source>
        <dbReference type="Proteomes" id="UP000003835"/>
    </source>
</evidence>
<dbReference type="Pfam" id="PF13646">
    <property type="entry name" value="HEAT_2"/>
    <property type="match status" value="1"/>
</dbReference>
<reference evidence="3 4" key="1">
    <citation type="submission" date="2008-07" db="EMBL/GenBank/DDBJ databases">
        <authorList>
            <person name="Tandeau de Marsac N."/>
            <person name="Ferriera S."/>
            <person name="Johnson J."/>
            <person name="Kravitz S."/>
            <person name="Beeson K."/>
            <person name="Sutton G."/>
            <person name="Rogers Y.-H."/>
            <person name="Friedman R."/>
            <person name="Frazier M."/>
            <person name="Venter J.C."/>
        </authorList>
    </citation>
    <scope>NUCLEOTIDE SEQUENCE [LARGE SCALE GENOMIC DNA]</scope>
    <source>
        <strain evidence="3 4">PCC 7420</strain>
    </source>
</reference>
<dbReference type="OrthoDB" id="5512944at2"/>
<name>B4W3K7_9CYAN</name>
<dbReference type="InterPro" id="IPR004155">
    <property type="entry name" value="PBS_lyase_HEAT"/>
</dbReference>
<dbReference type="STRING" id="118168.MC7420_2776"/>
<dbReference type="GO" id="GO:0016829">
    <property type="term" value="F:lyase activity"/>
    <property type="evidence" value="ECO:0007669"/>
    <property type="project" value="UniProtKB-KW"/>
</dbReference>
<organism evidence="3 4">
    <name type="scientific">Coleofasciculus chthonoplastes PCC 7420</name>
    <dbReference type="NCBI Taxonomy" id="118168"/>
    <lineage>
        <taxon>Bacteria</taxon>
        <taxon>Bacillati</taxon>
        <taxon>Cyanobacteriota</taxon>
        <taxon>Cyanophyceae</taxon>
        <taxon>Coleofasciculales</taxon>
        <taxon>Coleofasciculaceae</taxon>
        <taxon>Coleofasciculus</taxon>
    </lineage>
</organism>
<accession>B4W3K7</accession>
<dbReference type="GO" id="GO:0030089">
    <property type="term" value="C:phycobilisome"/>
    <property type="evidence" value="ECO:0007669"/>
    <property type="project" value="UniProtKB-KW"/>
</dbReference>
<dbReference type="RefSeq" id="WP_006105942.1">
    <property type="nucleotide sequence ID" value="NZ_DS989875.1"/>
</dbReference>
<evidence type="ECO:0000256" key="1">
    <source>
        <dbReference type="ARBA" id="ARBA00022549"/>
    </source>
</evidence>
<dbReference type="HOGENOM" id="CLU_052019_0_0_3"/>